<keyword evidence="3" id="KW-1185">Reference proteome</keyword>
<dbReference type="Proteomes" id="UP000299102">
    <property type="component" value="Unassembled WGS sequence"/>
</dbReference>
<evidence type="ECO:0000313" key="2">
    <source>
        <dbReference type="EMBL" id="GBP13964.1"/>
    </source>
</evidence>
<reference evidence="2 3" key="1">
    <citation type="journal article" date="2019" name="Commun. Biol.">
        <title>The bagworm genome reveals a unique fibroin gene that provides high tensile strength.</title>
        <authorList>
            <person name="Kono N."/>
            <person name="Nakamura H."/>
            <person name="Ohtoshi R."/>
            <person name="Tomita M."/>
            <person name="Numata K."/>
            <person name="Arakawa K."/>
        </authorList>
    </citation>
    <scope>NUCLEOTIDE SEQUENCE [LARGE SCALE GENOMIC DNA]</scope>
</reference>
<gene>
    <name evidence="2" type="ORF">EVAR_10523_1</name>
</gene>
<accession>A0A4C1TIR4</accession>
<organism evidence="2 3">
    <name type="scientific">Eumeta variegata</name>
    <name type="common">Bagworm moth</name>
    <name type="synonym">Eumeta japonica</name>
    <dbReference type="NCBI Taxonomy" id="151549"/>
    <lineage>
        <taxon>Eukaryota</taxon>
        <taxon>Metazoa</taxon>
        <taxon>Ecdysozoa</taxon>
        <taxon>Arthropoda</taxon>
        <taxon>Hexapoda</taxon>
        <taxon>Insecta</taxon>
        <taxon>Pterygota</taxon>
        <taxon>Neoptera</taxon>
        <taxon>Endopterygota</taxon>
        <taxon>Lepidoptera</taxon>
        <taxon>Glossata</taxon>
        <taxon>Ditrysia</taxon>
        <taxon>Tineoidea</taxon>
        <taxon>Psychidae</taxon>
        <taxon>Oiketicinae</taxon>
        <taxon>Eumeta</taxon>
    </lineage>
</organism>
<protein>
    <submittedName>
        <fullName evidence="2">Uncharacterized protein</fullName>
    </submittedName>
</protein>
<evidence type="ECO:0000256" key="1">
    <source>
        <dbReference type="SAM" id="MobiDB-lite"/>
    </source>
</evidence>
<name>A0A4C1TIR4_EUMVA</name>
<feature type="region of interest" description="Disordered" evidence="1">
    <location>
        <begin position="1"/>
        <end position="26"/>
    </location>
</feature>
<comment type="caution">
    <text evidence="2">The sequence shown here is derived from an EMBL/GenBank/DDBJ whole genome shotgun (WGS) entry which is preliminary data.</text>
</comment>
<dbReference type="AlphaFoldDB" id="A0A4C1TIR4"/>
<sequence>MTAKGFKGTTDANERQRPGGRRLDNKEKNIGHVSFFSFWPKRGEINYTIAAVAVVGRIELVAPHAIEREWRAPAAIVRM</sequence>
<dbReference type="EMBL" id="BGZK01000060">
    <property type="protein sequence ID" value="GBP13964.1"/>
    <property type="molecule type" value="Genomic_DNA"/>
</dbReference>
<proteinExistence type="predicted"/>
<feature type="compositionally biased region" description="Basic and acidic residues" evidence="1">
    <location>
        <begin position="12"/>
        <end position="26"/>
    </location>
</feature>
<evidence type="ECO:0000313" key="3">
    <source>
        <dbReference type="Proteomes" id="UP000299102"/>
    </source>
</evidence>